<keyword evidence="3" id="KW-1185">Reference proteome</keyword>
<dbReference type="STRING" id="765257.A0A0C9YZG5"/>
<name>A0A0C9YZG5_9AGAM</name>
<evidence type="ECO:0000256" key="1">
    <source>
        <dbReference type="SAM" id="MobiDB-lite"/>
    </source>
</evidence>
<feature type="region of interest" description="Disordered" evidence="1">
    <location>
        <begin position="1"/>
        <end position="82"/>
    </location>
</feature>
<organism evidence="2 3">
    <name type="scientific">Pisolithus microcarpus 441</name>
    <dbReference type="NCBI Taxonomy" id="765257"/>
    <lineage>
        <taxon>Eukaryota</taxon>
        <taxon>Fungi</taxon>
        <taxon>Dikarya</taxon>
        <taxon>Basidiomycota</taxon>
        <taxon>Agaricomycotina</taxon>
        <taxon>Agaricomycetes</taxon>
        <taxon>Agaricomycetidae</taxon>
        <taxon>Boletales</taxon>
        <taxon>Sclerodermatineae</taxon>
        <taxon>Pisolithaceae</taxon>
        <taxon>Pisolithus</taxon>
    </lineage>
</organism>
<accession>A0A0C9YZG5</accession>
<evidence type="ECO:0000313" key="2">
    <source>
        <dbReference type="EMBL" id="KIK15482.1"/>
    </source>
</evidence>
<dbReference type="AlphaFoldDB" id="A0A0C9YZG5"/>
<sequence>MAPGRFSRFWRNRQRPSLGGDAVVTPTSAPTGATQPNSVSPSDNRDIRDATAIETARPGTSPSPGQVDVPVPAPSQGLPTATGVLTPLALTDVQPMVPHRPEGSVDVPVLAHVEEVPSGKCSTRDKYDRINDIDD</sequence>
<protein>
    <submittedName>
        <fullName evidence="2">Uncharacterized protein</fullName>
    </submittedName>
</protein>
<dbReference type="Proteomes" id="UP000054018">
    <property type="component" value="Unassembled WGS sequence"/>
</dbReference>
<proteinExistence type="predicted"/>
<gene>
    <name evidence="2" type="ORF">PISMIDRAFT_322026</name>
</gene>
<reference evidence="2 3" key="1">
    <citation type="submission" date="2014-04" db="EMBL/GenBank/DDBJ databases">
        <authorList>
            <consortium name="DOE Joint Genome Institute"/>
            <person name="Kuo A."/>
            <person name="Kohler A."/>
            <person name="Costa M.D."/>
            <person name="Nagy L.G."/>
            <person name="Floudas D."/>
            <person name="Copeland A."/>
            <person name="Barry K.W."/>
            <person name="Cichocki N."/>
            <person name="Veneault-Fourrey C."/>
            <person name="LaButti K."/>
            <person name="Lindquist E.A."/>
            <person name="Lipzen A."/>
            <person name="Lundell T."/>
            <person name="Morin E."/>
            <person name="Murat C."/>
            <person name="Sun H."/>
            <person name="Tunlid A."/>
            <person name="Henrissat B."/>
            <person name="Grigoriev I.V."/>
            <person name="Hibbett D.S."/>
            <person name="Martin F."/>
            <person name="Nordberg H.P."/>
            <person name="Cantor M.N."/>
            <person name="Hua S.X."/>
        </authorList>
    </citation>
    <scope>NUCLEOTIDE SEQUENCE [LARGE SCALE GENOMIC DNA]</scope>
    <source>
        <strain evidence="2 3">441</strain>
    </source>
</reference>
<feature type="compositionally biased region" description="Polar residues" evidence="1">
    <location>
        <begin position="25"/>
        <end position="42"/>
    </location>
</feature>
<evidence type="ECO:0000313" key="3">
    <source>
        <dbReference type="Proteomes" id="UP000054018"/>
    </source>
</evidence>
<reference evidence="3" key="2">
    <citation type="submission" date="2015-01" db="EMBL/GenBank/DDBJ databases">
        <title>Evolutionary Origins and Diversification of the Mycorrhizal Mutualists.</title>
        <authorList>
            <consortium name="DOE Joint Genome Institute"/>
            <consortium name="Mycorrhizal Genomics Consortium"/>
            <person name="Kohler A."/>
            <person name="Kuo A."/>
            <person name="Nagy L.G."/>
            <person name="Floudas D."/>
            <person name="Copeland A."/>
            <person name="Barry K.W."/>
            <person name="Cichocki N."/>
            <person name="Veneault-Fourrey C."/>
            <person name="LaButti K."/>
            <person name="Lindquist E.A."/>
            <person name="Lipzen A."/>
            <person name="Lundell T."/>
            <person name="Morin E."/>
            <person name="Murat C."/>
            <person name="Riley R."/>
            <person name="Ohm R."/>
            <person name="Sun H."/>
            <person name="Tunlid A."/>
            <person name="Henrissat B."/>
            <person name="Grigoriev I.V."/>
            <person name="Hibbett D.S."/>
            <person name="Martin F."/>
        </authorList>
    </citation>
    <scope>NUCLEOTIDE SEQUENCE [LARGE SCALE GENOMIC DNA]</scope>
    <source>
        <strain evidence="3">441</strain>
    </source>
</reference>
<dbReference type="HOGENOM" id="CLU_128345_0_0_1"/>
<dbReference type="EMBL" id="KN833889">
    <property type="protein sequence ID" value="KIK15482.1"/>
    <property type="molecule type" value="Genomic_DNA"/>
</dbReference>